<evidence type="ECO:0000313" key="4">
    <source>
        <dbReference type="Proteomes" id="UP000192276"/>
    </source>
</evidence>
<keyword evidence="4" id="KW-1185">Reference proteome</keyword>
<evidence type="ECO:0000313" key="3">
    <source>
        <dbReference type="EMBL" id="OQP58641.1"/>
    </source>
</evidence>
<protein>
    <recommendedName>
        <fullName evidence="5">Lipopolysaccharide assembly protein A domain-containing protein</fullName>
    </recommendedName>
</protein>
<sequence>MLLINLTLDLSVLIGITAVAFCFGLIFRTSQLKKQKKRVGELEKEMMISHAEILELQKERLQLEEKLKGTSNIPVIPINVKEEKKSEKLQDKSASKK</sequence>
<proteinExistence type="predicted"/>
<reference evidence="4" key="1">
    <citation type="submission" date="2016-04" db="EMBL/GenBank/DDBJ databases">
        <authorList>
            <person name="Chen L."/>
            <person name="Zhuang W."/>
            <person name="Wang G."/>
        </authorList>
    </citation>
    <scope>NUCLEOTIDE SEQUENCE [LARGE SCALE GENOMIC DNA]</scope>
    <source>
        <strain evidence="4">208</strain>
    </source>
</reference>
<dbReference type="EMBL" id="LWBP01000188">
    <property type="protein sequence ID" value="OQP58641.1"/>
    <property type="molecule type" value="Genomic_DNA"/>
</dbReference>
<accession>A0A1V9FK41</accession>
<evidence type="ECO:0000256" key="2">
    <source>
        <dbReference type="SAM" id="Phobius"/>
    </source>
</evidence>
<gene>
    <name evidence="3" type="ORF">A4R26_04095</name>
</gene>
<evidence type="ECO:0000256" key="1">
    <source>
        <dbReference type="SAM" id="Coils"/>
    </source>
</evidence>
<comment type="caution">
    <text evidence="3">The sequence shown here is derived from an EMBL/GenBank/DDBJ whole genome shotgun (WGS) entry which is preliminary data.</text>
</comment>
<organism evidence="3 4">
    <name type="scientific">Niastella populi</name>
    <dbReference type="NCBI Taxonomy" id="550983"/>
    <lineage>
        <taxon>Bacteria</taxon>
        <taxon>Pseudomonadati</taxon>
        <taxon>Bacteroidota</taxon>
        <taxon>Chitinophagia</taxon>
        <taxon>Chitinophagales</taxon>
        <taxon>Chitinophagaceae</taxon>
        <taxon>Niastella</taxon>
    </lineage>
</organism>
<keyword evidence="2" id="KW-0472">Membrane</keyword>
<keyword evidence="2" id="KW-1133">Transmembrane helix</keyword>
<feature type="coiled-coil region" evidence="1">
    <location>
        <begin position="39"/>
        <end position="73"/>
    </location>
</feature>
<keyword evidence="2" id="KW-0812">Transmembrane</keyword>
<evidence type="ECO:0008006" key="5">
    <source>
        <dbReference type="Google" id="ProtNLM"/>
    </source>
</evidence>
<dbReference type="AlphaFoldDB" id="A0A1V9FK41"/>
<name>A0A1V9FK41_9BACT</name>
<feature type="transmembrane region" description="Helical" evidence="2">
    <location>
        <begin position="6"/>
        <end position="27"/>
    </location>
</feature>
<dbReference type="Proteomes" id="UP000192276">
    <property type="component" value="Unassembled WGS sequence"/>
</dbReference>
<keyword evidence="1" id="KW-0175">Coiled coil</keyword>